<reference evidence="3 4" key="1">
    <citation type="submission" date="2015-04" db="EMBL/GenBank/DDBJ databases">
        <title>Genome sequence of Ceratocystis platani, a major pathogen of plane trees.</title>
        <authorList>
            <person name="Belbahri L."/>
        </authorList>
    </citation>
    <scope>NUCLEOTIDE SEQUENCE [LARGE SCALE GENOMIC DNA]</scope>
    <source>
        <strain evidence="3 4">CFO</strain>
    </source>
</reference>
<dbReference type="PANTHER" id="PTHR41800:SF1">
    <property type="entry name" value="EXPRESSED PROTEIN"/>
    <property type="match status" value="1"/>
</dbReference>
<keyword evidence="4" id="KW-1185">Reference proteome</keyword>
<evidence type="ECO:0000313" key="3">
    <source>
        <dbReference type="EMBL" id="KKF94467.1"/>
    </source>
</evidence>
<evidence type="ECO:0000313" key="4">
    <source>
        <dbReference type="Proteomes" id="UP000034841"/>
    </source>
</evidence>
<evidence type="ECO:0000256" key="1">
    <source>
        <dbReference type="SAM" id="MobiDB-lite"/>
    </source>
</evidence>
<dbReference type="OrthoDB" id="2559326at2759"/>
<gene>
    <name evidence="3" type="ORF">CFO_g3171</name>
</gene>
<keyword evidence="2" id="KW-1133">Transmembrane helix</keyword>
<keyword evidence="2" id="KW-0812">Transmembrane</keyword>
<accession>A0A0F8CUU0</accession>
<dbReference type="AlphaFoldDB" id="A0A0F8CUU0"/>
<dbReference type="Proteomes" id="UP000034841">
    <property type="component" value="Unassembled WGS sequence"/>
</dbReference>
<dbReference type="Pfam" id="PF15932">
    <property type="entry name" value="DUF4748"/>
    <property type="match status" value="1"/>
</dbReference>
<feature type="compositionally biased region" description="Basic and acidic residues" evidence="1">
    <location>
        <begin position="50"/>
        <end position="65"/>
    </location>
</feature>
<dbReference type="InterPro" id="IPR031833">
    <property type="entry name" value="DUF4748"/>
</dbReference>
<dbReference type="PANTHER" id="PTHR41800">
    <property type="entry name" value="EXPRESSED PROTEIN"/>
    <property type="match status" value="1"/>
</dbReference>
<protein>
    <submittedName>
        <fullName evidence="3">Uncharacterized protein</fullName>
    </submittedName>
</protein>
<feature type="region of interest" description="Disordered" evidence="1">
    <location>
        <begin position="46"/>
        <end position="81"/>
    </location>
</feature>
<name>A0A0F8CUU0_CERFI</name>
<proteinExistence type="predicted"/>
<feature type="transmembrane region" description="Helical" evidence="2">
    <location>
        <begin position="6"/>
        <end position="25"/>
    </location>
</feature>
<dbReference type="EMBL" id="LBBL01000159">
    <property type="protein sequence ID" value="KKF94467.1"/>
    <property type="molecule type" value="Genomic_DNA"/>
</dbReference>
<keyword evidence="2" id="KW-0472">Membrane</keyword>
<evidence type="ECO:0000256" key="2">
    <source>
        <dbReference type="SAM" id="Phobius"/>
    </source>
</evidence>
<organism evidence="3 4">
    <name type="scientific">Ceratocystis fimbriata f. sp. platani</name>
    <dbReference type="NCBI Taxonomy" id="88771"/>
    <lineage>
        <taxon>Eukaryota</taxon>
        <taxon>Fungi</taxon>
        <taxon>Dikarya</taxon>
        <taxon>Ascomycota</taxon>
        <taxon>Pezizomycotina</taxon>
        <taxon>Sordariomycetes</taxon>
        <taxon>Hypocreomycetidae</taxon>
        <taxon>Microascales</taxon>
        <taxon>Ceratocystidaceae</taxon>
        <taxon>Ceratocystis</taxon>
    </lineage>
</organism>
<sequence length="81" mass="9204">MNTVKSFWAGWGALCAAGGTAYYFAKQSINADRALKMEELRKKKQQIEQLRMDEDMKGVKPDKGPYETPKPFKSPKGDRFS</sequence>
<comment type="caution">
    <text evidence="3">The sequence shown here is derived from an EMBL/GenBank/DDBJ whole genome shotgun (WGS) entry which is preliminary data.</text>
</comment>